<sequence length="180" mass="20325">MTQETNLYTITVPVMQKALQALDKILDKVTEMAATKALERRPAPYFEDALLQSRLVFDQFPFVAQVRIACDNAKGGAARLAEVEIPAFEDNEKTVAELKARIEKTLAFLKTIKPEQIIGKENIKVTLPYWGGKHTTGFEYVTEYLLPNFFFHITTAYAILRKNGVPLGKDDYIGELPLKD</sequence>
<dbReference type="InterPro" id="IPR018531">
    <property type="entry name" value="DUF1993"/>
</dbReference>
<dbReference type="Proteomes" id="UP000177215">
    <property type="component" value="Unassembled WGS sequence"/>
</dbReference>
<comment type="caution">
    <text evidence="1">The sequence shown here is derived from an EMBL/GenBank/DDBJ whole genome shotgun (WGS) entry which is preliminary data.</text>
</comment>
<name>A0A1F6ETI4_9BACT</name>
<proteinExistence type="predicted"/>
<dbReference type="EMBL" id="MFMC01000031">
    <property type="protein sequence ID" value="OGG76933.1"/>
    <property type="molecule type" value="Genomic_DNA"/>
</dbReference>
<dbReference type="PANTHER" id="PTHR36922">
    <property type="entry name" value="BLL2446 PROTEIN"/>
    <property type="match status" value="1"/>
</dbReference>
<dbReference type="InterPro" id="IPR034660">
    <property type="entry name" value="DinB/YfiT-like"/>
</dbReference>
<evidence type="ECO:0000313" key="2">
    <source>
        <dbReference type="Proteomes" id="UP000177215"/>
    </source>
</evidence>
<dbReference type="SUPFAM" id="SSF109854">
    <property type="entry name" value="DinB/YfiT-like putative metalloenzymes"/>
    <property type="match status" value="1"/>
</dbReference>
<dbReference type="Gene3D" id="1.20.120.450">
    <property type="entry name" value="dinb family like domain"/>
    <property type="match status" value="1"/>
</dbReference>
<dbReference type="STRING" id="1798515.A3B35_00835"/>
<evidence type="ECO:0000313" key="1">
    <source>
        <dbReference type="EMBL" id="OGG76933.1"/>
    </source>
</evidence>
<accession>A0A1F6ETI4</accession>
<evidence type="ECO:0008006" key="3">
    <source>
        <dbReference type="Google" id="ProtNLM"/>
    </source>
</evidence>
<protein>
    <recommendedName>
        <fullName evidence="3">DUF1993 domain-containing protein</fullName>
    </recommendedName>
</protein>
<gene>
    <name evidence="1" type="ORF">A3B35_00835</name>
</gene>
<reference evidence="1 2" key="1">
    <citation type="journal article" date="2016" name="Nat. Commun.">
        <title>Thousands of microbial genomes shed light on interconnected biogeochemical processes in an aquifer system.</title>
        <authorList>
            <person name="Anantharaman K."/>
            <person name="Brown C.T."/>
            <person name="Hug L.A."/>
            <person name="Sharon I."/>
            <person name="Castelle C.J."/>
            <person name="Probst A.J."/>
            <person name="Thomas B.C."/>
            <person name="Singh A."/>
            <person name="Wilkins M.J."/>
            <person name="Karaoz U."/>
            <person name="Brodie E.L."/>
            <person name="Williams K.H."/>
            <person name="Hubbard S.S."/>
            <person name="Banfield J.F."/>
        </authorList>
    </citation>
    <scope>NUCLEOTIDE SEQUENCE [LARGE SCALE GENOMIC DNA]</scope>
</reference>
<organism evidence="1 2">
    <name type="scientific">Candidatus Kaiserbacteria bacterium RIFCSPLOWO2_01_FULL_54_24</name>
    <dbReference type="NCBI Taxonomy" id="1798515"/>
    <lineage>
        <taxon>Bacteria</taxon>
        <taxon>Candidatus Kaiseribacteriota</taxon>
    </lineage>
</organism>
<dbReference type="PANTHER" id="PTHR36922:SF1">
    <property type="entry name" value="DUF1993 DOMAIN-CONTAINING PROTEIN"/>
    <property type="match status" value="1"/>
</dbReference>
<dbReference type="Pfam" id="PF09351">
    <property type="entry name" value="DUF1993"/>
    <property type="match status" value="1"/>
</dbReference>
<dbReference type="AlphaFoldDB" id="A0A1F6ETI4"/>